<sequence length="618" mass="67645">MTWNTLTLLRALLLSLLLFLVLSLHGAAQANDIVDASALPRGMLVLTSHLDVLEDPAQQLSIDDVLAAGARFQASGQADEALSFGYTRSAYWLRLDLRNPGAVPLQRMLEISNARLSSITLYTLGADGRYQALHTGSAQPYATRPYHNRYFVFPLELAAHTQQVVYLRIASNGAKLIPARLWSPEAYLAYEGQDYLLQGVYFGMALAMMMFNLVLFATLGDRLYLMYVAFVGCVALGLAGQNGLAHEWLWPGAQGAWPNLSASILFSLSAALLLVFMRSMLGTRTLVPRLDKVLLALLAFFVLSPVAMVVFYTHVARPITTIWSVASPLIMIVSLACAFKRSRSAYYFSGAFFVLLIGNMSSSLAAMALLPHNLLTNHGSQIGSACEMMLLAFALADRVHVMRREKAEAQRAAYEAQSSLIASLQSSERLLEERVAQRTSELNEANARLAELSMTDSLTGIANRRRFDAVLATEWSRAARLERPLAVGLLDIDFFKRYNDHYGHQDGDECLRRVAAEFAAQLQRTGDMVARYGGEEFAFIAPATDADSALTIARRVCEALEALALPHAQAPGGMLTVSIGVAAWTPKAGESAEQLLRAADAALYRAKQLGRNRAELDA</sequence>
<dbReference type="NCBIfam" id="TIGR00254">
    <property type="entry name" value="GGDEF"/>
    <property type="match status" value="1"/>
</dbReference>
<dbReference type="GO" id="GO:0052621">
    <property type="term" value="F:diguanylate cyclase activity"/>
    <property type="evidence" value="ECO:0007669"/>
    <property type="project" value="UniProtKB-EC"/>
</dbReference>
<dbReference type="FunFam" id="3.30.70.270:FF:000001">
    <property type="entry name" value="Diguanylate cyclase domain protein"/>
    <property type="match status" value="1"/>
</dbReference>
<keyword evidence="3" id="KW-0472">Membrane</keyword>
<feature type="transmembrane region" description="Helical" evidence="3">
    <location>
        <begin position="321"/>
        <end position="339"/>
    </location>
</feature>
<protein>
    <recommendedName>
        <fullName evidence="1">diguanylate cyclase</fullName>
        <ecNumber evidence="1">2.7.7.65</ecNumber>
    </recommendedName>
</protein>
<dbReference type="InterPro" id="IPR029787">
    <property type="entry name" value="Nucleotide_cyclase"/>
</dbReference>
<feature type="chain" id="PRO_5032963345" description="diguanylate cyclase" evidence="4">
    <location>
        <begin position="31"/>
        <end position="618"/>
    </location>
</feature>
<dbReference type="Proteomes" id="UP000444318">
    <property type="component" value="Unassembled WGS sequence"/>
</dbReference>
<dbReference type="InterPro" id="IPR043128">
    <property type="entry name" value="Rev_trsase/Diguanyl_cyclase"/>
</dbReference>
<keyword evidence="7" id="KW-1185">Reference proteome</keyword>
<proteinExistence type="predicted"/>
<feature type="transmembrane region" description="Helical" evidence="3">
    <location>
        <begin position="260"/>
        <end position="281"/>
    </location>
</feature>
<evidence type="ECO:0000313" key="6">
    <source>
        <dbReference type="EMBL" id="MQA19355.1"/>
    </source>
</evidence>
<dbReference type="GO" id="GO:0043709">
    <property type="term" value="P:cell adhesion involved in single-species biofilm formation"/>
    <property type="evidence" value="ECO:0007669"/>
    <property type="project" value="TreeGrafter"/>
</dbReference>
<evidence type="ECO:0000259" key="5">
    <source>
        <dbReference type="PROSITE" id="PS50887"/>
    </source>
</evidence>
<evidence type="ECO:0000256" key="4">
    <source>
        <dbReference type="SAM" id="SignalP"/>
    </source>
</evidence>
<dbReference type="InterPro" id="IPR050469">
    <property type="entry name" value="Diguanylate_Cyclase"/>
</dbReference>
<name>A0A843S4W1_9BURK</name>
<accession>A0A843S4W1</accession>
<dbReference type="PROSITE" id="PS50887">
    <property type="entry name" value="GGDEF"/>
    <property type="match status" value="1"/>
</dbReference>
<feature type="domain" description="GGDEF" evidence="5">
    <location>
        <begin position="483"/>
        <end position="618"/>
    </location>
</feature>
<reference evidence="6 7" key="1">
    <citation type="submission" date="2019-10" db="EMBL/GenBank/DDBJ databases">
        <title>Two novel species isolated from a subtropical stream in China.</title>
        <authorList>
            <person name="Lu H."/>
        </authorList>
    </citation>
    <scope>NUCLEOTIDE SEQUENCE [LARGE SCALE GENOMIC DNA]</scope>
    <source>
        <strain evidence="6 7">FT103W</strain>
    </source>
</reference>
<dbReference type="Gene3D" id="3.30.70.270">
    <property type="match status" value="1"/>
</dbReference>
<dbReference type="PANTHER" id="PTHR45138">
    <property type="entry name" value="REGULATORY COMPONENTS OF SENSORY TRANSDUCTION SYSTEM"/>
    <property type="match status" value="1"/>
</dbReference>
<feature type="transmembrane region" description="Helical" evidence="3">
    <location>
        <begin position="346"/>
        <end position="370"/>
    </location>
</feature>
<dbReference type="GO" id="GO:0005886">
    <property type="term" value="C:plasma membrane"/>
    <property type="evidence" value="ECO:0007669"/>
    <property type="project" value="TreeGrafter"/>
</dbReference>
<dbReference type="InterPro" id="IPR000160">
    <property type="entry name" value="GGDEF_dom"/>
</dbReference>
<dbReference type="Pfam" id="PF07696">
    <property type="entry name" value="7TMR-DISMED2"/>
    <property type="match status" value="1"/>
</dbReference>
<feature type="transmembrane region" description="Helical" evidence="3">
    <location>
        <begin position="195"/>
        <end position="216"/>
    </location>
</feature>
<comment type="caution">
    <text evidence="6">The sequence shown here is derived from an EMBL/GenBank/DDBJ whole genome shotgun (WGS) entry which is preliminary data.</text>
</comment>
<dbReference type="EC" id="2.7.7.65" evidence="1"/>
<evidence type="ECO:0000313" key="7">
    <source>
        <dbReference type="Proteomes" id="UP000444318"/>
    </source>
</evidence>
<evidence type="ECO:0000256" key="3">
    <source>
        <dbReference type="SAM" id="Phobius"/>
    </source>
</evidence>
<feature type="transmembrane region" description="Helical" evidence="3">
    <location>
        <begin position="293"/>
        <end position="315"/>
    </location>
</feature>
<dbReference type="SUPFAM" id="SSF55073">
    <property type="entry name" value="Nucleotide cyclase"/>
    <property type="match status" value="1"/>
</dbReference>
<dbReference type="SMART" id="SM00267">
    <property type="entry name" value="GGDEF"/>
    <property type="match status" value="1"/>
</dbReference>
<keyword evidence="4" id="KW-0732">Signal</keyword>
<dbReference type="PANTHER" id="PTHR45138:SF9">
    <property type="entry name" value="DIGUANYLATE CYCLASE DGCM-RELATED"/>
    <property type="match status" value="1"/>
</dbReference>
<gene>
    <name evidence="6" type="ORF">GEV01_07490</name>
</gene>
<dbReference type="GO" id="GO:1902201">
    <property type="term" value="P:negative regulation of bacterial-type flagellum-dependent cell motility"/>
    <property type="evidence" value="ECO:0007669"/>
    <property type="project" value="TreeGrafter"/>
</dbReference>
<evidence type="ECO:0000256" key="1">
    <source>
        <dbReference type="ARBA" id="ARBA00012528"/>
    </source>
</evidence>
<feature type="transmembrane region" description="Helical" evidence="3">
    <location>
        <begin position="223"/>
        <end position="240"/>
    </location>
</feature>
<dbReference type="RefSeq" id="WP_152803084.1">
    <property type="nucleotide sequence ID" value="NZ_WHUF01000002.1"/>
</dbReference>
<evidence type="ECO:0000256" key="2">
    <source>
        <dbReference type="ARBA" id="ARBA00034247"/>
    </source>
</evidence>
<dbReference type="EMBL" id="WHUF01000002">
    <property type="protein sequence ID" value="MQA19355.1"/>
    <property type="molecule type" value="Genomic_DNA"/>
</dbReference>
<dbReference type="Pfam" id="PF07695">
    <property type="entry name" value="7TMR-DISM_7TM"/>
    <property type="match status" value="1"/>
</dbReference>
<keyword evidence="3" id="KW-0812">Transmembrane</keyword>
<dbReference type="AlphaFoldDB" id="A0A843S4W1"/>
<dbReference type="CDD" id="cd01949">
    <property type="entry name" value="GGDEF"/>
    <property type="match status" value="1"/>
</dbReference>
<feature type="signal peptide" evidence="4">
    <location>
        <begin position="1"/>
        <end position="30"/>
    </location>
</feature>
<dbReference type="InterPro" id="IPR011623">
    <property type="entry name" value="7TMR_DISM_rcpt_extracell_dom1"/>
</dbReference>
<keyword evidence="3" id="KW-1133">Transmembrane helix</keyword>
<dbReference type="InterPro" id="IPR011622">
    <property type="entry name" value="7TMR_DISM_rcpt_extracell_dom2"/>
</dbReference>
<comment type="catalytic activity">
    <reaction evidence="2">
        <text>2 GTP = 3',3'-c-di-GMP + 2 diphosphate</text>
        <dbReference type="Rhea" id="RHEA:24898"/>
        <dbReference type="ChEBI" id="CHEBI:33019"/>
        <dbReference type="ChEBI" id="CHEBI:37565"/>
        <dbReference type="ChEBI" id="CHEBI:58805"/>
        <dbReference type="EC" id="2.7.7.65"/>
    </reaction>
</comment>
<dbReference type="Pfam" id="PF00990">
    <property type="entry name" value="GGDEF"/>
    <property type="match status" value="1"/>
</dbReference>
<organism evidence="6 7">
    <name type="scientific">Rugamonas rivuli</name>
    <dbReference type="NCBI Taxonomy" id="2743358"/>
    <lineage>
        <taxon>Bacteria</taxon>
        <taxon>Pseudomonadati</taxon>
        <taxon>Pseudomonadota</taxon>
        <taxon>Betaproteobacteria</taxon>
        <taxon>Burkholderiales</taxon>
        <taxon>Oxalobacteraceae</taxon>
        <taxon>Telluria group</taxon>
        <taxon>Rugamonas</taxon>
    </lineage>
</organism>
<dbReference type="Gene3D" id="2.60.40.2380">
    <property type="match status" value="1"/>
</dbReference>